<keyword evidence="2" id="KW-1185">Reference proteome</keyword>
<dbReference type="EMBL" id="BGZK01001997">
    <property type="protein sequence ID" value="GBP89372.1"/>
    <property type="molecule type" value="Genomic_DNA"/>
</dbReference>
<gene>
    <name evidence="1" type="ORF">EVAR_68081_1</name>
</gene>
<name>A0A4C1ZPV0_EUMVA</name>
<dbReference type="OrthoDB" id="410104at2759"/>
<comment type="caution">
    <text evidence="1">The sequence shown here is derived from an EMBL/GenBank/DDBJ whole genome shotgun (WGS) entry which is preliminary data.</text>
</comment>
<dbReference type="AlphaFoldDB" id="A0A4C1ZPV0"/>
<evidence type="ECO:0000313" key="2">
    <source>
        <dbReference type="Proteomes" id="UP000299102"/>
    </source>
</evidence>
<evidence type="ECO:0000313" key="1">
    <source>
        <dbReference type="EMBL" id="GBP89372.1"/>
    </source>
</evidence>
<sequence length="166" mass="19217">MDEKFPIKRGVRQGQFISPTENMQKGIERRKANTWKRVWPLSEIMENKEMSMSVKQKVYNACILPCLTYACKTWALTERQQSKINICKNGIERSVLGVKKRDKIQLERINEKTKQRQPNERCRVLAALTGKTLGSKPDQGRKKNSHSMKCILSEITTLVLCLGRHK</sequence>
<reference evidence="1 2" key="1">
    <citation type="journal article" date="2019" name="Commun. Biol.">
        <title>The bagworm genome reveals a unique fibroin gene that provides high tensile strength.</title>
        <authorList>
            <person name="Kono N."/>
            <person name="Nakamura H."/>
            <person name="Ohtoshi R."/>
            <person name="Tomita M."/>
            <person name="Numata K."/>
            <person name="Arakawa K."/>
        </authorList>
    </citation>
    <scope>NUCLEOTIDE SEQUENCE [LARGE SCALE GENOMIC DNA]</scope>
</reference>
<protein>
    <submittedName>
        <fullName evidence="1">Uncharacterized protein</fullName>
    </submittedName>
</protein>
<proteinExistence type="predicted"/>
<accession>A0A4C1ZPV0</accession>
<organism evidence="1 2">
    <name type="scientific">Eumeta variegata</name>
    <name type="common">Bagworm moth</name>
    <name type="synonym">Eumeta japonica</name>
    <dbReference type="NCBI Taxonomy" id="151549"/>
    <lineage>
        <taxon>Eukaryota</taxon>
        <taxon>Metazoa</taxon>
        <taxon>Ecdysozoa</taxon>
        <taxon>Arthropoda</taxon>
        <taxon>Hexapoda</taxon>
        <taxon>Insecta</taxon>
        <taxon>Pterygota</taxon>
        <taxon>Neoptera</taxon>
        <taxon>Endopterygota</taxon>
        <taxon>Lepidoptera</taxon>
        <taxon>Glossata</taxon>
        <taxon>Ditrysia</taxon>
        <taxon>Tineoidea</taxon>
        <taxon>Psychidae</taxon>
        <taxon>Oiketicinae</taxon>
        <taxon>Eumeta</taxon>
    </lineage>
</organism>
<dbReference type="Proteomes" id="UP000299102">
    <property type="component" value="Unassembled WGS sequence"/>
</dbReference>